<sequence>MASIASNEIDLTMTHPEYFPYPIQSRSYFYPLAMTPEPLKTQRSCGNSVRRFLYC</sequence>
<name>A0A0K2V1V8_LEPSM</name>
<dbReference type="EMBL" id="HACA01026595">
    <property type="protein sequence ID" value="CDW43956.1"/>
    <property type="molecule type" value="Transcribed_RNA"/>
</dbReference>
<organism evidence="1">
    <name type="scientific">Lepeophtheirus salmonis</name>
    <name type="common">Salmon louse</name>
    <name type="synonym">Caligus salmonis</name>
    <dbReference type="NCBI Taxonomy" id="72036"/>
    <lineage>
        <taxon>Eukaryota</taxon>
        <taxon>Metazoa</taxon>
        <taxon>Ecdysozoa</taxon>
        <taxon>Arthropoda</taxon>
        <taxon>Crustacea</taxon>
        <taxon>Multicrustacea</taxon>
        <taxon>Hexanauplia</taxon>
        <taxon>Copepoda</taxon>
        <taxon>Siphonostomatoida</taxon>
        <taxon>Caligidae</taxon>
        <taxon>Lepeophtheirus</taxon>
    </lineage>
</organism>
<dbReference type="AlphaFoldDB" id="A0A0K2V1V8"/>
<proteinExistence type="predicted"/>
<protein>
    <submittedName>
        <fullName evidence="1">Uncharacterized protein</fullName>
    </submittedName>
</protein>
<reference evidence="1" key="1">
    <citation type="submission" date="2014-05" db="EMBL/GenBank/DDBJ databases">
        <authorList>
            <person name="Chronopoulou M."/>
        </authorList>
    </citation>
    <scope>NUCLEOTIDE SEQUENCE</scope>
    <source>
        <tissue evidence="1">Whole organism</tissue>
    </source>
</reference>
<accession>A0A0K2V1V8</accession>
<evidence type="ECO:0000313" key="1">
    <source>
        <dbReference type="EMBL" id="CDW43956.1"/>
    </source>
</evidence>